<dbReference type="GO" id="GO:0009263">
    <property type="term" value="P:deoxyribonucleotide biosynthetic process"/>
    <property type="evidence" value="ECO:0007669"/>
    <property type="project" value="TreeGrafter"/>
</dbReference>
<dbReference type="STRING" id="7398.A0A1A9Z9N0"/>
<dbReference type="Pfam" id="PF03477">
    <property type="entry name" value="ATP-cone"/>
    <property type="match status" value="1"/>
</dbReference>
<dbReference type="GO" id="GO:0005971">
    <property type="term" value="C:ribonucleoside-diphosphate reductase complex"/>
    <property type="evidence" value="ECO:0007669"/>
    <property type="project" value="TreeGrafter"/>
</dbReference>
<reference evidence="8" key="1">
    <citation type="submission" date="2014-03" db="EMBL/GenBank/DDBJ databases">
        <authorList>
            <person name="Aksoy S."/>
            <person name="Warren W."/>
            <person name="Wilson R.K."/>
        </authorList>
    </citation>
    <scope>NUCLEOTIDE SEQUENCE [LARGE SCALE GENOMIC DNA]</scope>
    <source>
        <strain evidence="8">IAEA</strain>
    </source>
</reference>
<keyword evidence="3 5" id="KW-0067">ATP-binding</keyword>
<dbReference type="EnsemblMetazoa" id="GPAI007909-RA">
    <property type="protein sequence ID" value="GPAI007909-PA"/>
    <property type="gene ID" value="GPAI007909"/>
</dbReference>
<evidence type="ECO:0000256" key="2">
    <source>
        <dbReference type="ARBA" id="ARBA00022741"/>
    </source>
</evidence>
<accession>A0A1A9Z9N0</accession>
<dbReference type="PANTHER" id="PTHR11573">
    <property type="entry name" value="RIBONUCLEOSIDE-DIPHOSPHATE REDUCTASE LARGE CHAIN"/>
    <property type="match status" value="1"/>
</dbReference>
<feature type="domain" description="ATP-cone" evidence="6">
    <location>
        <begin position="9"/>
        <end position="100"/>
    </location>
</feature>
<organism evidence="7 8">
    <name type="scientific">Glossina pallidipes</name>
    <name type="common">Tsetse fly</name>
    <dbReference type="NCBI Taxonomy" id="7398"/>
    <lineage>
        <taxon>Eukaryota</taxon>
        <taxon>Metazoa</taxon>
        <taxon>Ecdysozoa</taxon>
        <taxon>Arthropoda</taxon>
        <taxon>Hexapoda</taxon>
        <taxon>Insecta</taxon>
        <taxon>Pterygota</taxon>
        <taxon>Neoptera</taxon>
        <taxon>Endopterygota</taxon>
        <taxon>Diptera</taxon>
        <taxon>Brachycera</taxon>
        <taxon>Muscomorpha</taxon>
        <taxon>Hippoboscoidea</taxon>
        <taxon>Glossinidae</taxon>
        <taxon>Glossina</taxon>
    </lineage>
</organism>
<reference evidence="7" key="2">
    <citation type="submission" date="2020-05" db="UniProtKB">
        <authorList>
            <consortium name="EnsemblMetazoa"/>
        </authorList>
    </citation>
    <scope>IDENTIFICATION</scope>
    <source>
        <strain evidence="7">IAEA</strain>
    </source>
</reference>
<keyword evidence="8" id="KW-1185">Reference proteome</keyword>
<dbReference type="PANTHER" id="PTHR11573:SF6">
    <property type="entry name" value="RIBONUCLEOSIDE-DIPHOSPHATE REDUCTASE LARGE SUBUNIT"/>
    <property type="match status" value="1"/>
</dbReference>
<dbReference type="AlphaFoldDB" id="A0A1A9Z9N0"/>
<dbReference type="VEuPathDB" id="VectorBase:GPAI007909"/>
<evidence type="ECO:0000256" key="4">
    <source>
        <dbReference type="ARBA" id="ARBA00031255"/>
    </source>
</evidence>
<evidence type="ECO:0000256" key="1">
    <source>
        <dbReference type="ARBA" id="ARBA00019284"/>
    </source>
</evidence>
<evidence type="ECO:0000256" key="5">
    <source>
        <dbReference type="PROSITE-ProRule" id="PRU00492"/>
    </source>
</evidence>
<dbReference type="PROSITE" id="PS51161">
    <property type="entry name" value="ATP_CONE"/>
    <property type="match status" value="1"/>
</dbReference>
<dbReference type="Proteomes" id="UP000092445">
    <property type="component" value="Unassembled WGS sequence"/>
</dbReference>
<evidence type="ECO:0000313" key="8">
    <source>
        <dbReference type="Proteomes" id="UP000092445"/>
    </source>
</evidence>
<evidence type="ECO:0000313" key="7">
    <source>
        <dbReference type="EnsemblMetazoa" id="GPAI007909-PA"/>
    </source>
</evidence>
<dbReference type="InterPro" id="IPR005144">
    <property type="entry name" value="ATP-cone_dom"/>
</dbReference>
<dbReference type="GO" id="GO:0005524">
    <property type="term" value="F:ATP binding"/>
    <property type="evidence" value="ECO:0007669"/>
    <property type="project" value="UniProtKB-UniRule"/>
</dbReference>
<proteinExistence type="predicted"/>
<sequence>MVNQKSNKLFVVKRDGRKQMVHFDKITFRIQKLCYGLNMDFVDPTAITLKVLSGLYCGVTTQELDNLAAETAACMTTDHPDYAILAARIAVSNLHKETKKFTVDKTRLALNGTSPAKGVGNNSGKEVLESIENNSESKCESQMAEIVCSLDNKDACLSCGS</sequence>
<evidence type="ECO:0000259" key="6">
    <source>
        <dbReference type="PROSITE" id="PS51161"/>
    </source>
</evidence>
<dbReference type="InterPro" id="IPR008926">
    <property type="entry name" value="RNR_R1-su_N"/>
</dbReference>
<keyword evidence="2 5" id="KW-0547">Nucleotide-binding</keyword>
<dbReference type="SUPFAM" id="SSF48168">
    <property type="entry name" value="R1 subunit of ribonucleotide reductase, N-terminal domain"/>
    <property type="match status" value="1"/>
</dbReference>
<protein>
    <recommendedName>
        <fullName evidence="1">Ribonucleoside-diphosphate reductase large subunit</fullName>
    </recommendedName>
    <alternativeName>
        <fullName evidence="4">Ribonucleotide reductase large subunit</fullName>
    </alternativeName>
</protein>
<name>A0A1A9Z9N0_GLOPL</name>
<evidence type="ECO:0000256" key="3">
    <source>
        <dbReference type="ARBA" id="ARBA00022840"/>
    </source>
</evidence>
<dbReference type="GO" id="GO:0004748">
    <property type="term" value="F:ribonucleoside-diphosphate reductase activity, thioredoxin disulfide as acceptor"/>
    <property type="evidence" value="ECO:0007669"/>
    <property type="project" value="TreeGrafter"/>
</dbReference>
<dbReference type="InterPro" id="IPR039718">
    <property type="entry name" value="Rrm1"/>
</dbReference>